<feature type="chain" id="PRO_5031061269" description="EF-hand domain-containing protein" evidence="2">
    <location>
        <begin position="23"/>
        <end position="150"/>
    </location>
</feature>
<dbReference type="InterPro" id="IPR018247">
    <property type="entry name" value="EF_Hand_1_Ca_BS"/>
</dbReference>
<dbReference type="InterPro" id="IPR002048">
    <property type="entry name" value="EF_hand_dom"/>
</dbReference>
<name>A0A7S2SMY6_9STRA</name>
<evidence type="ECO:0000313" key="4">
    <source>
        <dbReference type="EMBL" id="CAD9704654.1"/>
    </source>
</evidence>
<dbReference type="SUPFAM" id="SSF47473">
    <property type="entry name" value="EF-hand"/>
    <property type="match status" value="1"/>
</dbReference>
<dbReference type="PROSITE" id="PS50222">
    <property type="entry name" value="EF_HAND_2"/>
    <property type="match status" value="1"/>
</dbReference>
<sequence>MKLTFLIVFLVVAWTLLDESDAWGSPRRWFRRVRVRTRRIIPVLCTAVCSIKCVKKCKWCTPVCGRVCSKLCDRFGKRSLIPADATMPCALKEWDKNKDGYIDLEEFSSMAYPAVEKEDLPLAFEATDTDGNKKISEIELDRAEFLVGKC</sequence>
<evidence type="ECO:0000256" key="2">
    <source>
        <dbReference type="SAM" id="SignalP"/>
    </source>
</evidence>
<gene>
    <name evidence="4" type="ORF">QSP1433_LOCUS15867</name>
</gene>
<accession>A0A7S2SMY6</accession>
<dbReference type="EMBL" id="HBHK01025183">
    <property type="protein sequence ID" value="CAD9704654.1"/>
    <property type="molecule type" value="Transcribed_RNA"/>
</dbReference>
<organism evidence="4">
    <name type="scientific">Mucochytrium quahogii</name>
    <dbReference type="NCBI Taxonomy" id="96639"/>
    <lineage>
        <taxon>Eukaryota</taxon>
        <taxon>Sar</taxon>
        <taxon>Stramenopiles</taxon>
        <taxon>Bigyra</taxon>
        <taxon>Labyrinthulomycetes</taxon>
        <taxon>Thraustochytrida</taxon>
        <taxon>Thraustochytriidae</taxon>
        <taxon>Mucochytrium</taxon>
    </lineage>
</organism>
<dbReference type="Gene3D" id="1.10.238.10">
    <property type="entry name" value="EF-hand"/>
    <property type="match status" value="1"/>
</dbReference>
<feature type="domain" description="EF-hand" evidence="3">
    <location>
        <begin position="82"/>
        <end position="117"/>
    </location>
</feature>
<dbReference type="AlphaFoldDB" id="A0A7S2SMY6"/>
<reference evidence="4" key="1">
    <citation type="submission" date="2021-01" db="EMBL/GenBank/DDBJ databases">
        <authorList>
            <person name="Corre E."/>
            <person name="Pelletier E."/>
            <person name="Niang G."/>
            <person name="Scheremetjew M."/>
            <person name="Finn R."/>
            <person name="Kale V."/>
            <person name="Holt S."/>
            <person name="Cochrane G."/>
            <person name="Meng A."/>
            <person name="Brown T."/>
            <person name="Cohen L."/>
        </authorList>
    </citation>
    <scope>NUCLEOTIDE SEQUENCE</scope>
    <source>
        <strain evidence="4">NY070348D</strain>
    </source>
</reference>
<evidence type="ECO:0000259" key="3">
    <source>
        <dbReference type="PROSITE" id="PS50222"/>
    </source>
</evidence>
<proteinExistence type="predicted"/>
<keyword evidence="1" id="KW-0106">Calcium</keyword>
<dbReference type="InterPro" id="IPR011992">
    <property type="entry name" value="EF-hand-dom_pair"/>
</dbReference>
<feature type="signal peptide" evidence="2">
    <location>
        <begin position="1"/>
        <end position="22"/>
    </location>
</feature>
<protein>
    <recommendedName>
        <fullName evidence="3">EF-hand domain-containing protein</fullName>
    </recommendedName>
</protein>
<evidence type="ECO:0000256" key="1">
    <source>
        <dbReference type="ARBA" id="ARBA00022837"/>
    </source>
</evidence>
<dbReference type="PROSITE" id="PS00018">
    <property type="entry name" value="EF_HAND_1"/>
    <property type="match status" value="2"/>
</dbReference>
<keyword evidence="2" id="KW-0732">Signal</keyword>
<dbReference type="GO" id="GO:0005509">
    <property type="term" value="F:calcium ion binding"/>
    <property type="evidence" value="ECO:0007669"/>
    <property type="project" value="InterPro"/>
</dbReference>